<dbReference type="Proteomes" id="UP001432000">
    <property type="component" value="Chromosome"/>
</dbReference>
<evidence type="ECO:0000313" key="2">
    <source>
        <dbReference type="EMBL" id="WXG66641.1"/>
    </source>
</evidence>
<feature type="chain" id="PRO_5047236131" evidence="1">
    <location>
        <begin position="22"/>
        <end position="172"/>
    </location>
</feature>
<dbReference type="RefSeq" id="WP_338886085.1">
    <property type="nucleotide sequence ID" value="NZ_CP147846.1"/>
</dbReference>
<keyword evidence="1" id="KW-0732">Signal</keyword>
<accession>A0ABZ2PG12</accession>
<proteinExistence type="predicted"/>
<evidence type="ECO:0000313" key="3">
    <source>
        <dbReference type="Proteomes" id="UP001432000"/>
    </source>
</evidence>
<protein>
    <submittedName>
        <fullName evidence="2">DUF3558 domain-containing protein</fullName>
    </submittedName>
</protein>
<dbReference type="Pfam" id="PF12079">
    <property type="entry name" value="DUF3558"/>
    <property type="match status" value="1"/>
</dbReference>
<dbReference type="PROSITE" id="PS51257">
    <property type="entry name" value="PROKAR_LIPOPROTEIN"/>
    <property type="match status" value="1"/>
</dbReference>
<keyword evidence="3" id="KW-1185">Reference proteome</keyword>
<sequence length="172" mass="18218">MNRTALLVTTCAAALTLAVGCSTTIDGTPVAQGAGDGNTEFDKLLQECVAVPDDKIAETVQADVVDQYFFGAVCMWTGSGPSGIIDVTFAWYENNSLGRERSLAEELDYSVEPVTVSGTSAFLSRRPGDSASCGITASYSGTVTWWVQYRGGALDPCEGATRLAELTLQRNQ</sequence>
<gene>
    <name evidence="2" type="ORF">WDS16_15245</name>
</gene>
<name>A0ABZ2PG12_9NOCA</name>
<reference evidence="2 3" key="1">
    <citation type="submission" date="2024-03" db="EMBL/GenBank/DDBJ databases">
        <title>Natural products discovery in diverse microorganisms through a two-stage MS feature dereplication strategy.</title>
        <authorList>
            <person name="Zhang R."/>
        </authorList>
    </citation>
    <scope>NUCLEOTIDE SEQUENCE [LARGE SCALE GENOMIC DNA]</scope>
    <source>
        <strain evidence="2 3">18930</strain>
    </source>
</reference>
<feature type="signal peptide" evidence="1">
    <location>
        <begin position="1"/>
        <end position="21"/>
    </location>
</feature>
<dbReference type="EMBL" id="CP147846">
    <property type="protein sequence ID" value="WXG66641.1"/>
    <property type="molecule type" value="Genomic_DNA"/>
</dbReference>
<organism evidence="2 3">
    <name type="scientific">Rhodococcus sovatensis</name>
    <dbReference type="NCBI Taxonomy" id="1805840"/>
    <lineage>
        <taxon>Bacteria</taxon>
        <taxon>Bacillati</taxon>
        <taxon>Actinomycetota</taxon>
        <taxon>Actinomycetes</taxon>
        <taxon>Mycobacteriales</taxon>
        <taxon>Nocardiaceae</taxon>
        <taxon>Rhodococcus</taxon>
    </lineage>
</organism>
<evidence type="ECO:0000256" key="1">
    <source>
        <dbReference type="SAM" id="SignalP"/>
    </source>
</evidence>
<dbReference type="InterPro" id="IPR024520">
    <property type="entry name" value="DUF3558"/>
</dbReference>